<name>A0ABX1X1H0_9BACT</name>
<dbReference type="Proteomes" id="UP000732105">
    <property type="component" value="Unassembled WGS sequence"/>
</dbReference>
<dbReference type="EMBL" id="RZNH01000061">
    <property type="protein sequence ID" value="NOU62265.1"/>
    <property type="molecule type" value="Genomic_DNA"/>
</dbReference>
<dbReference type="Pfam" id="PF12728">
    <property type="entry name" value="HTH_17"/>
    <property type="match status" value="1"/>
</dbReference>
<accession>A0ABX1X1H0</accession>
<comment type="caution">
    <text evidence="2">The sequence shown here is derived from an EMBL/GenBank/DDBJ whole genome shotgun (WGS) entry which is preliminary data.</text>
</comment>
<keyword evidence="2" id="KW-0238">DNA-binding</keyword>
<proteinExistence type="predicted"/>
<gene>
    <name evidence="2" type="ORF">ELS83_20925</name>
</gene>
<protein>
    <submittedName>
        <fullName evidence="2">DNA-binding protein</fullName>
    </submittedName>
</protein>
<dbReference type="GO" id="GO:0003677">
    <property type="term" value="F:DNA binding"/>
    <property type="evidence" value="ECO:0007669"/>
    <property type="project" value="UniProtKB-KW"/>
</dbReference>
<organism evidence="2 3">
    <name type="scientific">Marinifilum caeruleilacunae</name>
    <dbReference type="NCBI Taxonomy" id="2499076"/>
    <lineage>
        <taxon>Bacteria</taxon>
        <taxon>Pseudomonadati</taxon>
        <taxon>Bacteroidota</taxon>
        <taxon>Bacteroidia</taxon>
        <taxon>Marinilabiliales</taxon>
        <taxon>Marinifilaceae</taxon>
    </lineage>
</organism>
<feature type="domain" description="Helix-turn-helix" evidence="1">
    <location>
        <begin position="69"/>
        <end position="118"/>
    </location>
</feature>
<evidence type="ECO:0000313" key="3">
    <source>
        <dbReference type="Proteomes" id="UP000732105"/>
    </source>
</evidence>
<reference evidence="2 3" key="1">
    <citation type="submission" date="2018-12" db="EMBL/GenBank/DDBJ databases">
        <title>Marinifilum JC070 sp. nov., a marine bacterium isolated from Yongle Blue Hole in the South China Sea.</title>
        <authorList>
            <person name="Fu T."/>
        </authorList>
    </citation>
    <scope>NUCLEOTIDE SEQUENCE [LARGE SCALE GENOMIC DNA]</scope>
    <source>
        <strain evidence="2 3">JC070</strain>
    </source>
</reference>
<keyword evidence="3" id="KW-1185">Reference proteome</keyword>
<evidence type="ECO:0000313" key="2">
    <source>
        <dbReference type="EMBL" id="NOU62265.1"/>
    </source>
</evidence>
<dbReference type="RefSeq" id="WP_171597524.1">
    <property type="nucleotide sequence ID" value="NZ_RZNH01000061.1"/>
</dbReference>
<evidence type="ECO:0000259" key="1">
    <source>
        <dbReference type="Pfam" id="PF12728"/>
    </source>
</evidence>
<dbReference type="InterPro" id="IPR041657">
    <property type="entry name" value="HTH_17"/>
</dbReference>
<sequence>MTSKLEIEKTCLWCKETFVARTTSTKYCSHKCNGRAYKEQKRHEKIQKHLHQVPKISDPTLDILNTKEFLKVSEVSTLLGLSRQTIYNLIYSGQLKASKISPRITIIKRSDIDEMFKNAKPAEINPTKITKEDEKFYTVDEIKKKFNVGESWLYRILREKQIPKIKRFKKAYYSKTHVDKHFKKFNYSSLNDIKDWATIEELCEELNTTHAAIWTFVSTNGIPKKRDGRKKLYSRQHVLIAKGLAGQEEPEYYTTEEATEKFNISRDSLYGLLKTYNITRIKEGRYIKISKMELDNLLNPKNRIP</sequence>